<evidence type="ECO:0000256" key="1">
    <source>
        <dbReference type="SAM" id="MobiDB-lite"/>
    </source>
</evidence>
<evidence type="ECO:0008006" key="5">
    <source>
        <dbReference type="Google" id="ProtNLM"/>
    </source>
</evidence>
<feature type="compositionally biased region" description="Low complexity" evidence="1">
    <location>
        <begin position="7"/>
        <end position="18"/>
    </location>
</feature>
<feature type="transmembrane region" description="Helical" evidence="2">
    <location>
        <begin position="246"/>
        <end position="271"/>
    </location>
</feature>
<feature type="region of interest" description="Disordered" evidence="1">
    <location>
        <begin position="1"/>
        <end position="50"/>
    </location>
</feature>
<dbReference type="InterPro" id="IPR045931">
    <property type="entry name" value="DUF6350"/>
</dbReference>
<proteinExistence type="predicted"/>
<dbReference type="EMBL" id="BAABHS010000002">
    <property type="protein sequence ID" value="GAA4948968.1"/>
    <property type="molecule type" value="Genomic_DNA"/>
</dbReference>
<keyword evidence="2" id="KW-0472">Membrane</keyword>
<feature type="transmembrane region" description="Helical" evidence="2">
    <location>
        <begin position="425"/>
        <end position="445"/>
    </location>
</feature>
<reference evidence="4" key="1">
    <citation type="journal article" date="2019" name="Int. J. Syst. Evol. Microbiol.">
        <title>The Global Catalogue of Microorganisms (GCM) 10K type strain sequencing project: providing services to taxonomists for standard genome sequencing and annotation.</title>
        <authorList>
            <consortium name="The Broad Institute Genomics Platform"/>
            <consortium name="The Broad Institute Genome Sequencing Center for Infectious Disease"/>
            <person name="Wu L."/>
            <person name="Ma J."/>
        </authorList>
    </citation>
    <scope>NUCLEOTIDE SEQUENCE [LARGE SCALE GENOMIC DNA]</scope>
    <source>
        <strain evidence="4">JCM 17986</strain>
    </source>
</reference>
<feature type="transmembrane region" description="Helical" evidence="2">
    <location>
        <begin position="319"/>
        <end position="339"/>
    </location>
</feature>
<feature type="transmembrane region" description="Helical" evidence="2">
    <location>
        <begin position="291"/>
        <end position="312"/>
    </location>
</feature>
<organism evidence="3 4">
    <name type="scientific">Yinghuangia aomiensis</name>
    <dbReference type="NCBI Taxonomy" id="676205"/>
    <lineage>
        <taxon>Bacteria</taxon>
        <taxon>Bacillati</taxon>
        <taxon>Actinomycetota</taxon>
        <taxon>Actinomycetes</taxon>
        <taxon>Kitasatosporales</taxon>
        <taxon>Streptomycetaceae</taxon>
        <taxon>Yinghuangia</taxon>
    </lineage>
</organism>
<accession>A0ABP9GQQ2</accession>
<gene>
    <name evidence="3" type="ORF">GCM10023205_06510</name>
</gene>
<name>A0ABP9GQQ2_9ACTN</name>
<feature type="transmembrane region" description="Helical" evidence="2">
    <location>
        <begin position="63"/>
        <end position="88"/>
    </location>
</feature>
<feature type="transmembrane region" description="Helical" evidence="2">
    <location>
        <begin position="167"/>
        <end position="190"/>
    </location>
</feature>
<dbReference type="Proteomes" id="UP001500466">
    <property type="component" value="Unassembled WGS sequence"/>
</dbReference>
<dbReference type="Pfam" id="PF19877">
    <property type="entry name" value="DUF6350"/>
    <property type="match status" value="1"/>
</dbReference>
<keyword evidence="4" id="KW-1185">Reference proteome</keyword>
<feature type="transmembrane region" description="Helical" evidence="2">
    <location>
        <begin position="384"/>
        <end position="405"/>
    </location>
</feature>
<comment type="caution">
    <text evidence="3">The sequence shown here is derived from an EMBL/GenBank/DDBJ whole genome shotgun (WGS) entry which is preliminary data.</text>
</comment>
<feature type="transmembrane region" description="Helical" evidence="2">
    <location>
        <begin position="202"/>
        <end position="225"/>
    </location>
</feature>
<dbReference type="RefSeq" id="WP_345673688.1">
    <property type="nucleotide sequence ID" value="NZ_BAABHS010000002.1"/>
</dbReference>
<evidence type="ECO:0000313" key="3">
    <source>
        <dbReference type="EMBL" id="GAA4948968.1"/>
    </source>
</evidence>
<evidence type="ECO:0000313" key="4">
    <source>
        <dbReference type="Proteomes" id="UP001500466"/>
    </source>
</evidence>
<feature type="transmembrane region" description="Helical" evidence="2">
    <location>
        <begin position="127"/>
        <end position="146"/>
    </location>
</feature>
<feature type="transmembrane region" description="Helical" evidence="2">
    <location>
        <begin position="351"/>
        <end position="372"/>
    </location>
</feature>
<evidence type="ECO:0000256" key="2">
    <source>
        <dbReference type="SAM" id="Phobius"/>
    </source>
</evidence>
<keyword evidence="2" id="KW-1133">Transmembrane helix</keyword>
<sequence length="473" mass="45974">MSDTPVPAAQDPAAQDLADAPERPETPETPETSETEGSRDLPDGAEPFDDAARGVHTQAAFDGALAGLAAAGLGVGIAVAPVLAAVVADALAGGFGDPGGILRTAGQIWLAAHRVGLDVAGDGPDGSVRLGIVPLGVTVPVLVVLVRAGRRCAGPPGGEPREPKAALVALGACTAVYAALAYLAAVVAATPAIQPVRERAPVAAATAVAVAGVYGLLRAGAFRTLPDRLPPSAADRLRPYAVPARAALRAGTAAACALACGGALIVVASLLRHGGDVTRLADRVAQGAPDMFALALLCVALLPNAVVCAVAYASGAGFAVGVGTTVAPTAVSLGAVPALPLLGTLPTGTSTLGWCTTAVPAAAGIVAGLVAARGVPAGRLGTAAGAAALSGPVAGLFAAAAAWLATGAAGAHRLTRVGPHVWTTAGLVAAEVAVVATVVALAAAWQRWRMVRAAAQVATAVVTVPGQGAHPTV</sequence>
<keyword evidence="2" id="KW-0812">Transmembrane</keyword>
<protein>
    <recommendedName>
        <fullName evidence="5">Integral membrane protein</fullName>
    </recommendedName>
</protein>